<organism evidence="2 3">
    <name type="scientific">Pontibacter silvestris</name>
    <dbReference type="NCBI Taxonomy" id="2305183"/>
    <lineage>
        <taxon>Bacteria</taxon>
        <taxon>Pseudomonadati</taxon>
        <taxon>Bacteroidota</taxon>
        <taxon>Cytophagia</taxon>
        <taxon>Cytophagales</taxon>
        <taxon>Hymenobacteraceae</taxon>
        <taxon>Pontibacter</taxon>
    </lineage>
</organism>
<protein>
    <submittedName>
        <fullName evidence="2">Gliding motility-associated C-terminal domain-containing protein</fullName>
    </submittedName>
</protein>
<dbReference type="RefSeq" id="WP_377469993.1">
    <property type="nucleotide sequence ID" value="NZ_JBHUHV010000038.1"/>
</dbReference>
<accession>A0ABW4X198</accession>
<dbReference type="InterPro" id="IPR044023">
    <property type="entry name" value="Ig_7"/>
</dbReference>
<dbReference type="NCBIfam" id="TIGR04131">
    <property type="entry name" value="Bac_Flav_CTERM"/>
    <property type="match status" value="1"/>
</dbReference>
<dbReference type="Gene3D" id="2.60.40.10">
    <property type="entry name" value="Immunoglobulins"/>
    <property type="match status" value="1"/>
</dbReference>
<comment type="caution">
    <text evidence="2">The sequence shown here is derived from an EMBL/GenBank/DDBJ whole genome shotgun (WGS) entry which is preliminary data.</text>
</comment>
<evidence type="ECO:0000259" key="1">
    <source>
        <dbReference type="Pfam" id="PF19081"/>
    </source>
</evidence>
<reference evidence="3" key="1">
    <citation type="journal article" date="2019" name="Int. J. Syst. Evol. Microbiol.">
        <title>The Global Catalogue of Microorganisms (GCM) 10K type strain sequencing project: providing services to taxonomists for standard genome sequencing and annotation.</title>
        <authorList>
            <consortium name="The Broad Institute Genomics Platform"/>
            <consortium name="The Broad Institute Genome Sequencing Center for Infectious Disease"/>
            <person name="Wu L."/>
            <person name="Ma J."/>
        </authorList>
    </citation>
    <scope>NUCLEOTIDE SEQUENCE [LARGE SCALE GENOMIC DNA]</scope>
    <source>
        <strain evidence="3">JCM 16545</strain>
    </source>
</reference>
<dbReference type="Pfam" id="PF13585">
    <property type="entry name" value="CHU_C"/>
    <property type="match status" value="1"/>
</dbReference>
<feature type="domain" description="Ig-like" evidence="1">
    <location>
        <begin position="217"/>
        <end position="301"/>
    </location>
</feature>
<keyword evidence="3" id="KW-1185">Reference proteome</keyword>
<feature type="non-terminal residue" evidence="2">
    <location>
        <position position="1"/>
    </location>
</feature>
<dbReference type="EMBL" id="JBHUHV010000038">
    <property type="protein sequence ID" value="MFD2067770.1"/>
    <property type="molecule type" value="Genomic_DNA"/>
</dbReference>
<gene>
    <name evidence="2" type="ORF">ACFSKU_12815</name>
</gene>
<sequence length="465" mass="50847">FRRMATSHEGCSVTSKEILIVVIRPFSNNIISTETNDVCYNEKPAPLTGTTPEEGIKPYKYQWEVSFDNVTYNIIPGATAESYQPGELTTTTWFKRTVLAEEVCGKDLASNALKIHVDKPIAGNDILTASSVTCSGTQPLLLQGSEPAGETAGYTYQWLYSTKGPDKGFSPAPGVNTLPDYQPPVLYQTTWYKRVVNSGFCQQDTSSDIKVEVIPLPATPQSSNSTSTVVVCAGNTVTLGADVSQNEKAEWYDAPQGGQLLYTGTNFTTPKPLWSDATYYVQAVNTQGCSSTERETFKIHVVTPKAVASEDATIIEGKQIQLSAKGGETYSWSPAVGLSSSTSPRPMASPTQTTTYTVTATTPEGCSATDQVTITVIPRIIPANVITANNDGYNDRFIIKNIEYYPECYVEIYTRWGEKIFESHGYKEAWDGTKNGKPMPVSAYYYIIRLNNQEEPVSGSITIIK</sequence>
<dbReference type="Pfam" id="PF19081">
    <property type="entry name" value="Ig_7"/>
    <property type="match status" value="1"/>
</dbReference>
<proteinExistence type="predicted"/>
<evidence type="ECO:0000313" key="3">
    <source>
        <dbReference type="Proteomes" id="UP001597369"/>
    </source>
</evidence>
<dbReference type="InterPro" id="IPR013783">
    <property type="entry name" value="Ig-like_fold"/>
</dbReference>
<evidence type="ECO:0000313" key="2">
    <source>
        <dbReference type="EMBL" id="MFD2067770.1"/>
    </source>
</evidence>
<dbReference type="InterPro" id="IPR026341">
    <property type="entry name" value="T9SS_type_B"/>
</dbReference>
<dbReference type="Proteomes" id="UP001597369">
    <property type="component" value="Unassembled WGS sequence"/>
</dbReference>
<name>A0ABW4X198_9BACT</name>